<protein>
    <recommendedName>
        <fullName evidence="7">GtrA/DPMS transmembrane domain-containing protein</fullName>
    </recommendedName>
</protein>
<dbReference type="GO" id="GO:0005886">
    <property type="term" value="C:plasma membrane"/>
    <property type="evidence" value="ECO:0007669"/>
    <property type="project" value="TreeGrafter"/>
</dbReference>
<reference evidence="8 9" key="1">
    <citation type="journal article" date="2017" name="MBio">
        <title>Type VI secretion-mediated competition in the bee gut microbiome.</title>
        <authorList>
            <person name="Steele M.I."/>
            <person name="Kwong W.K."/>
            <person name="Powell J.E."/>
            <person name="Whiteley M."/>
            <person name="Moran N.A."/>
        </authorList>
    </citation>
    <scope>NUCLEOTIDE SEQUENCE [LARGE SCALE GENOMIC DNA]</scope>
    <source>
        <strain evidence="8 9">Nev3CBA3</strain>
    </source>
</reference>
<dbReference type="EMBL" id="MEIS01000096">
    <property type="protein sequence ID" value="PIT55600.1"/>
    <property type="molecule type" value="Genomic_DNA"/>
</dbReference>
<feature type="transmembrane region" description="Helical" evidence="6">
    <location>
        <begin position="16"/>
        <end position="40"/>
    </location>
</feature>
<evidence type="ECO:0000256" key="4">
    <source>
        <dbReference type="ARBA" id="ARBA00022989"/>
    </source>
</evidence>
<gene>
    <name evidence="8" type="ORF">BHC49_06145</name>
</gene>
<proteinExistence type="inferred from homology"/>
<evidence type="ECO:0000256" key="1">
    <source>
        <dbReference type="ARBA" id="ARBA00004141"/>
    </source>
</evidence>
<comment type="caution">
    <text evidence="8">The sequence shown here is derived from an EMBL/GenBank/DDBJ whole genome shotgun (WGS) entry which is preliminary data.</text>
</comment>
<keyword evidence="5 6" id="KW-0472">Membrane</keyword>
<feature type="transmembrane region" description="Helical" evidence="6">
    <location>
        <begin position="46"/>
        <end position="66"/>
    </location>
</feature>
<evidence type="ECO:0000256" key="6">
    <source>
        <dbReference type="SAM" id="Phobius"/>
    </source>
</evidence>
<dbReference type="PANTHER" id="PTHR38459">
    <property type="entry name" value="PROPHAGE BACTOPRENOL-LINKED GLUCOSE TRANSLOCASE HOMOLOG"/>
    <property type="match status" value="1"/>
</dbReference>
<name>A0A2N9XYJ2_9NEIS</name>
<organism evidence="8 9">
    <name type="scientific">Snodgrassella alvi</name>
    <dbReference type="NCBI Taxonomy" id="1196083"/>
    <lineage>
        <taxon>Bacteria</taxon>
        <taxon>Pseudomonadati</taxon>
        <taxon>Pseudomonadota</taxon>
        <taxon>Betaproteobacteria</taxon>
        <taxon>Neisseriales</taxon>
        <taxon>Neisseriaceae</taxon>
        <taxon>Snodgrassella</taxon>
    </lineage>
</organism>
<dbReference type="Proteomes" id="UP000229434">
    <property type="component" value="Unassembled WGS sequence"/>
</dbReference>
<feature type="domain" description="GtrA/DPMS transmembrane" evidence="7">
    <location>
        <begin position="18"/>
        <end position="133"/>
    </location>
</feature>
<dbReference type="AlphaFoldDB" id="A0A2N9XYJ2"/>
<evidence type="ECO:0000313" key="8">
    <source>
        <dbReference type="EMBL" id="PIT55600.1"/>
    </source>
</evidence>
<evidence type="ECO:0000256" key="5">
    <source>
        <dbReference type="ARBA" id="ARBA00023136"/>
    </source>
</evidence>
<evidence type="ECO:0000256" key="3">
    <source>
        <dbReference type="ARBA" id="ARBA00022692"/>
    </source>
</evidence>
<dbReference type="InterPro" id="IPR051401">
    <property type="entry name" value="GtrA_CellWall_Glycosyl"/>
</dbReference>
<feature type="transmembrane region" description="Helical" evidence="6">
    <location>
        <begin position="110"/>
        <end position="132"/>
    </location>
</feature>
<evidence type="ECO:0000313" key="9">
    <source>
        <dbReference type="Proteomes" id="UP000229434"/>
    </source>
</evidence>
<dbReference type="InterPro" id="IPR007267">
    <property type="entry name" value="GtrA_DPMS_TM"/>
</dbReference>
<comment type="similarity">
    <text evidence="2">Belongs to the GtrA family.</text>
</comment>
<evidence type="ECO:0000259" key="7">
    <source>
        <dbReference type="Pfam" id="PF04138"/>
    </source>
</evidence>
<dbReference type="PANTHER" id="PTHR38459:SF1">
    <property type="entry name" value="PROPHAGE BACTOPRENOL-LINKED GLUCOSE TRANSLOCASE HOMOLOG"/>
    <property type="match status" value="1"/>
</dbReference>
<dbReference type="GO" id="GO:0000271">
    <property type="term" value="P:polysaccharide biosynthetic process"/>
    <property type="evidence" value="ECO:0007669"/>
    <property type="project" value="InterPro"/>
</dbReference>
<accession>A0A2N9XYJ2</accession>
<keyword evidence="4 6" id="KW-1133">Transmembrane helix</keyword>
<keyword evidence="3 6" id="KW-0812">Transmembrane</keyword>
<evidence type="ECO:0000256" key="2">
    <source>
        <dbReference type="ARBA" id="ARBA00009399"/>
    </source>
</evidence>
<sequence length="144" mass="16599">MGQSRTKMKIISRQGVWFALVGEAAAAMHFFCLVLLVQYAQLVPVLANPLAFLCAFVISFMGHYRLTFSQTHHSWFQALWRWFCSAVVGFGLNQILFITGIKWFGNQAYWWLWIIVTIIVTVLSFILGKFWAFNEKVSHEASND</sequence>
<feature type="transmembrane region" description="Helical" evidence="6">
    <location>
        <begin position="78"/>
        <end position="104"/>
    </location>
</feature>
<dbReference type="Pfam" id="PF04138">
    <property type="entry name" value="GtrA_DPMS_TM"/>
    <property type="match status" value="1"/>
</dbReference>
<comment type="subcellular location">
    <subcellularLocation>
        <location evidence="1">Membrane</location>
        <topology evidence="1">Multi-pass membrane protein</topology>
    </subcellularLocation>
</comment>